<dbReference type="PANTHER" id="PTHR11712">
    <property type="entry name" value="POLYKETIDE SYNTHASE-RELATED"/>
    <property type="match status" value="1"/>
</dbReference>
<dbReference type="InterPro" id="IPR020841">
    <property type="entry name" value="PKS_Beta-ketoAc_synthase_dom"/>
</dbReference>
<dbReference type="AlphaFoldDB" id="G8R637"/>
<dbReference type="InterPro" id="IPR014031">
    <property type="entry name" value="Ketoacyl_synth_C"/>
</dbReference>
<accession>G8R637</accession>
<proteinExistence type="inferred from homology"/>
<dbReference type="KEGG" id="oho:Oweho_1222"/>
<evidence type="ECO:0000313" key="5">
    <source>
        <dbReference type="EMBL" id="AEV32227.1"/>
    </source>
</evidence>
<dbReference type="Proteomes" id="UP000005631">
    <property type="component" value="Chromosome"/>
</dbReference>
<reference evidence="5 6" key="1">
    <citation type="journal article" date="2012" name="Stand. Genomic Sci.">
        <title>Genome sequence of the orange-pigmented seawater bacterium Owenweeksia hongkongensis type strain (UST20020801(T)).</title>
        <authorList>
            <person name="Riedel T."/>
            <person name="Held B."/>
            <person name="Nolan M."/>
            <person name="Lucas S."/>
            <person name="Lapidus A."/>
            <person name="Tice H."/>
            <person name="Del Rio T.G."/>
            <person name="Cheng J.F."/>
            <person name="Han C."/>
            <person name="Tapia R."/>
            <person name="Goodwin L.A."/>
            <person name="Pitluck S."/>
            <person name="Liolios K."/>
            <person name="Mavromatis K."/>
            <person name="Pagani I."/>
            <person name="Ivanova N."/>
            <person name="Mikhailova N."/>
            <person name="Pati A."/>
            <person name="Chen A."/>
            <person name="Palaniappan K."/>
            <person name="Rohde M."/>
            <person name="Tindall B.J."/>
            <person name="Detter J.C."/>
            <person name="Goker M."/>
            <person name="Woyke T."/>
            <person name="Bristow J."/>
            <person name="Eisen J.A."/>
            <person name="Markowitz V."/>
            <person name="Hugenholtz P."/>
            <person name="Klenk H.P."/>
            <person name="Kyrpides N.C."/>
        </authorList>
    </citation>
    <scope>NUCLEOTIDE SEQUENCE</scope>
    <source>
        <strain evidence="6">DSM 17368 / JCM 12287 / NRRL B-23963</strain>
    </source>
</reference>
<evidence type="ECO:0000256" key="2">
    <source>
        <dbReference type="ARBA" id="ARBA00022679"/>
    </source>
</evidence>
<evidence type="ECO:0000256" key="1">
    <source>
        <dbReference type="ARBA" id="ARBA00008467"/>
    </source>
</evidence>
<dbReference type="PROSITE" id="PS52004">
    <property type="entry name" value="KS3_2"/>
    <property type="match status" value="1"/>
</dbReference>
<keyword evidence="2 3" id="KW-0808">Transferase</keyword>
<dbReference type="Pfam" id="PF02801">
    <property type="entry name" value="Ketoacyl-synt_C"/>
    <property type="match status" value="1"/>
</dbReference>
<dbReference type="HOGENOM" id="CLU_000022_69_0_10"/>
<evidence type="ECO:0000313" key="6">
    <source>
        <dbReference type="Proteomes" id="UP000005631"/>
    </source>
</evidence>
<protein>
    <submittedName>
        <fullName evidence="5">3-oxoacyl-(Acyl-carrier-protein) synthase</fullName>
    </submittedName>
</protein>
<dbReference type="eggNOG" id="COG0304">
    <property type="taxonomic scope" value="Bacteria"/>
</dbReference>
<dbReference type="SUPFAM" id="SSF53901">
    <property type="entry name" value="Thiolase-like"/>
    <property type="match status" value="2"/>
</dbReference>
<evidence type="ECO:0000259" key="4">
    <source>
        <dbReference type="PROSITE" id="PS52004"/>
    </source>
</evidence>
<dbReference type="Gene3D" id="3.40.47.10">
    <property type="match status" value="1"/>
</dbReference>
<dbReference type="PANTHER" id="PTHR11712:SF336">
    <property type="entry name" value="3-OXOACYL-[ACYL-CARRIER-PROTEIN] SYNTHASE, MITOCHONDRIAL"/>
    <property type="match status" value="1"/>
</dbReference>
<dbReference type="GO" id="GO:0004315">
    <property type="term" value="F:3-oxoacyl-[acyl-carrier-protein] synthase activity"/>
    <property type="evidence" value="ECO:0007669"/>
    <property type="project" value="TreeGrafter"/>
</dbReference>
<dbReference type="CDD" id="cd00834">
    <property type="entry name" value="KAS_I_II"/>
    <property type="match status" value="1"/>
</dbReference>
<comment type="similarity">
    <text evidence="1 3">Belongs to the thiolase-like superfamily. Beta-ketoacyl-ACP synthases family.</text>
</comment>
<dbReference type="PATRIC" id="fig|926562.3.peg.1236"/>
<gene>
    <name evidence="5" type="ordered locus">Oweho_1222</name>
</gene>
<dbReference type="GO" id="GO:0006633">
    <property type="term" value="P:fatty acid biosynthetic process"/>
    <property type="evidence" value="ECO:0007669"/>
    <property type="project" value="TreeGrafter"/>
</dbReference>
<feature type="domain" description="Ketosynthase family 3 (KS3)" evidence="4">
    <location>
        <begin position="1"/>
        <end position="395"/>
    </location>
</feature>
<keyword evidence="6" id="KW-1185">Reference proteome</keyword>
<dbReference type="Pfam" id="PF00109">
    <property type="entry name" value="ketoacyl-synt"/>
    <property type="match status" value="1"/>
</dbReference>
<dbReference type="OrthoDB" id="9808669at2"/>
<dbReference type="EMBL" id="CP003156">
    <property type="protein sequence ID" value="AEV32227.1"/>
    <property type="molecule type" value="Genomic_DNA"/>
</dbReference>
<dbReference type="RefSeq" id="WP_014201587.1">
    <property type="nucleotide sequence ID" value="NC_016599.1"/>
</dbReference>
<dbReference type="InterPro" id="IPR000794">
    <property type="entry name" value="Beta-ketoacyl_synthase"/>
</dbReference>
<dbReference type="InterPro" id="IPR016039">
    <property type="entry name" value="Thiolase-like"/>
</dbReference>
<dbReference type="InterPro" id="IPR014030">
    <property type="entry name" value="Ketoacyl_synth_N"/>
</dbReference>
<name>G8R637_OWEHD</name>
<evidence type="ECO:0000256" key="3">
    <source>
        <dbReference type="RuleBase" id="RU003694"/>
    </source>
</evidence>
<dbReference type="GO" id="GO:0005829">
    <property type="term" value="C:cytosol"/>
    <property type="evidence" value="ECO:0007669"/>
    <property type="project" value="TreeGrafter"/>
</dbReference>
<dbReference type="STRING" id="926562.Oweho_1222"/>
<organism evidence="5 6">
    <name type="scientific">Owenweeksia hongkongensis (strain DSM 17368 / CIP 108786 / JCM 12287 / NRRL B-23963 / UST20020801)</name>
    <dbReference type="NCBI Taxonomy" id="926562"/>
    <lineage>
        <taxon>Bacteria</taxon>
        <taxon>Pseudomonadati</taxon>
        <taxon>Bacteroidota</taxon>
        <taxon>Flavobacteriia</taxon>
        <taxon>Flavobacteriales</taxon>
        <taxon>Owenweeksiaceae</taxon>
        <taxon>Owenweeksia</taxon>
    </lineage>
</organism>
<sequence length="396" mass="42264">MKIAITGMGIVSAIGQNVEANKQSLIAEKTGIEKATLLQSRLTDTHLFGEVKISNEQLKQELNISADTLISRTSLLGIKAVKEALGQVSENKNLRTGLISGTSVGGMDRTEGFFREKIKEGKTDRITDLLTHDCGDTTDKIAEYFGGFTYVNTISTACSSSANTIMMGANLIKTGKLDRVIVGGIDPLSAFTANGFNSLMILDTEWCKPFSANRKGLNLGEGAAFLILESDKVSKDNSSKVIGYVSGYANANDAYHQTASSPDGRGATMAMTNALKMARVNPSEISYINAHGTGTNNNDESESTAINNVFGAAKPPISSTKAYTGHTLGAAGAIEAVFSVLALQNDWVFPNLNFQKQIAENDWEPALKMEDRPLKHVLSNSFGFGGNNSSLILSKA</sequence>
<dbReference type="SMART" id="SM00825">
    <property type="entry name" value="PKS_KS"/>
    <property type="match status" value="1"/>
</dbReference>